<dbReference type="InterPro" id="IPR043502">
    <property type="entry name" value="DNA/RNA_pol_sf"/>
</dbReference>
<gene>
    <name evidence="3" type="ORF">HYALB_00013971</name>
</gene>
<accession>A0A9N9LZT6</accession>
<dbReference type="PANTHER" id="PTHR24559">
    <property type="entry name" value="TRANSPOSON TY3-I GAG-POL POLYPROTEIN"/>
    <property type="match status" value="1"/>
</dbReference>
<evidence type="ECO:0000313" key="4">
    <source>
        <dbReference type="Proteomes" id="UP000701801"/>
    </source>
</evidence>
<dbReference type="Gene3D" id="3.10.10.10">
    <property type="entry name" value="HIV Type 1 Reverse Transcriptase, subunit A, domain 1"/>
    <property type="match status" value="1"/>
</dbReference>
<evidence type="ECO:0000259" key="2">
    <source>
        <dbReference type="PROSITE" id="PS50878"/>
    </source>
</evidence>
<dbReference type="Proteomes" id="UP000701801">
    <property type="component" value="Unassembled WGS sequence"/>
</dbReference>
<dbReference type="InterPro" id="IPR000477">
    <property type="entry name" value="RT_dom"/>
</dbReference>
<dbReference type="PANTHER" id="PTHR24559:SF444">
    <property type="entry name" value="REVERSE TRANSCRIPTASE DOMAIN-CONTAINING PROTEIN"/>
    <property type="match status" value="1"/>
</dbReference>
<feature type="region of interest" description="Disordered" evidence="1">
    <location>
        <begin position="136"/>
        <end position="163"/>
    </location>
</feature>
<sequence>MLNLANHELILGLKWFEYFNISISPRTRTLIWPLDYDPAPSYERLVRWKRSDLYPKRIDKADQLNADKRDAAQDANFKRREDGKLSTLRRPPPIHVEGAEISIVTVEPAHHKELARQKSLPRKFSTELKENLKKMQDELDNKSKSKPLQPRQPKPLWTPSKEPSKRLVDIQMISANSFYWNCNHRENTLFSITLAELDKQIDILQQRQDSSDKSEESTHEALLRVLPPEWHDRIKAFSRGESDTLADFKPSDHNIELEEGHSVNELRQSPLCKQSLAELEAIREYLRENLAKGFIAPSNAPYASPVLFDRYPLPLIEETLARLAKAKIFTKLDIRQAFHRIRVAATSEDLTTFRPRYGAFKCKVLPFGLANGPATFQRYMNSALAEYLDIFCTAYLDDILIYSEDPLEHEEHVRKVLKKLEEHGLHADIKKCEFKVKKTKFLGFIIGTDGIQVDPAKINTITQWQRPKTVKASTLPKSTPLLSGSGQRRSKQLSLFLDFATSTGDSYETTV</sequence>
<dbReference type="OrthoDB" id="3561867at2759"/>
<dbReference type="Pfam" id="PF00078">
    <property type="entry name" value="RVT_1"/>
    <property type="match status" value="1"/>
</dbReference>
<proteinExistence type="predicted"/>
<dbReference type="InterPro" id="IPR053134">
    <property type="entry name" value="RNA-dir_DNA_polymerase"/>
</dbReference>
<evidence type="ECO:0000313" key="3">
    <source>
        <dbReference type="EMBL" id="CAG8982090.1"/>
    </source>
</evidence>
<feature type="region of interest" description="Disordered" evidence="1">
    <location>
        <begin position="64"/>
        <end position="92"/>
    </location>
</feature>
<reference evidence="3" key="1">
    <citation type="submission" date="2021-07" db="EMBL/GenBank/DDBJ databases">
        <authorList>
            <person name="Durling M."/>
        </authorList>
    </citation>
    <scope>NUCLEOTIDE SEQUENCE</scope>
</reference>
<feature type="compositionally biased region" description="Basic and acidic residues" evidence="1">
    <location>
        <begin position="64"/>
        <end position="84"/>
    </location>
</feature>
<feature type="domain" description="Reverse transcriptase" evidence="2">
    <location>
        <begin position="207"/>
        <end position="446"/>
    </location>
</feature>
<dbReference type="InterPro" id="IPR043128">
    <property type="entry name" value="Rev_trsase/Diguanyl_cyclase"/>
</dbReference>
<protein>
    <recommendedName>
        <fullName evidence="2">Reverse transcriptase domain-containing protein</fullName>
    </recommendedName>
</protein>
<dbReference type="AlphaFoldDB" id="A0A9N9LZT6"/>
<dbReference type="PROSITE" id="PS50878">
    <property type="entry name" value="RT_POL"/>
    <property type="match status" value="1"/>
</dbReference>
<name>A0A9N9LZT6_9HELO</name>
<dbReference type="SUPFAM" id="SSF56672">
    <property type="entry name" value="DNA/RNA polymerases"/>
    <property type="match status" value="1"/>
</dbReference>
<evidence type="ECO:0000256" key="1">
    <source>
        <dbReference type="SAM" id="MobiDB-lite"/>
    </source>
</evidence>
<comment type="caution">
    <text evidence="3">The sequence shown here is derived from an EMBL/GenBank/DDBJ whole genome shotgun (WGS) entry which is preliminary data.</text>
</comment>
<dbReference type="Gene3D" id="3.30.70.270">
    <property type="match status" value="1"/>
</dbReference>
<dbReference type="EMBL" id="CAJVRM010000569">
    <property type="protein sequence ID" value="CAG8982090.1"/>
    <property type="molecule type" value="Genomic_DNA"/>
</dbReference>
<organism evidence="3 4">
    <name type="scientific">Hymenoscyphus albidus</name>
    <dbReference type="NCBI Taxonomy" id="595503"/>
    <lineage>
        <taxon>Eukaryota</taxon>
        <taxon>Fungi</taxon>
        <taxon>Dikarya</taxon>
        <taxon>Ascomycota</taxon>
        <taxon>Pezizomycotina</taxon>
        <taxon>Leotiomycetes</taxon>
        <taxon>Helotiales</taxon>
        <taxon>Helotiaceae</taxon>
        <taxon>Hymenoscyphus</taxon>
    </lineage>
</organism>
<keyword evidence="4" id="KW-1185">Reference proteome</keyword>
<dbReference type="CDD" id="cd01647">
    <property type="entry name" value="RT_LTR"/>
    <property type="match status" value="1"/>
</dbReference>